<name>A0ABX1C9F2_9ACTN</name>
<accession>A0ABX1C9F2</accession>
<feature type="region of interest" description="Disordered" evidence="1">
    <location>
        <begin position="40"/>
        <end position="73"/>
    </location>
</feature>
<organism evidence="2 3">
    <name type="scientific">Streptomyces bohaiensis</name>
    <dbReference type="NCBI Taxonomy" id="1431344"/>
    <lineage>
        <taxon>Bacteria</taxon>
        <taxon>Bacillati</taxon>
        <taxon>Actinomycetota</taxon>
        <taxon>Actinomycetes</taxon>
        <taxon>Kitasatosporales</taxon>
        <taxon>Streptomycetaceae</taxon>
        <taxon>Streptomyces</taxon>
    </lineage>
</organism>
<sequence>MPDIRLELALGASPDSEPSTWTWTDVTPRVGAQEVSVAVGRPEGDTDPTPASATITLDNRDGALTPDHPGSPYYPHVRLGTPARLWVRAGERHLLVPDRVGARARVDDVSALRVTGDLDVRVEVALDRVPAQWATPAPETYLAHDATSQELIGRYYLTATGRSWRLLVDEIGCLRLGWSRDGTAATFTEVASTDAIPYGSGERCALRVTLDVADGAGGHTISFYTARSISGPWRRLGTPVTLPGSTQIHPAVGTPLDIGDIAQLGFARGAGRWYRAQVRAGIDGELVADADFTARPLGYPTSWVDSAGRTWLAGNGAMIVDWQRRLAGEIAEIAPEWPHGDLADEASGYEGESTVTLTIAGVLRRLGTGQPPLQSTLRRRIPADQPAGYWPLEDGPQATQGASAVDGVRPMVWRGPVRPSQGTPPPGAASVVTLDAGASWAATPRRLTPGQWRIEFLYNLGSTMPDTTALQEVVVAHTTGTWSRLAVYLLPTSIQLRGWRAPDEGAPSEILTNTAAPGLLDGPGGWGRMILRAVQTGASTTIYLHWVSVGGGGFMPSWTGTATAGAVTRITATPGPELAGMQIGHLALLPDAASTAYVGADDGYSGERALTRIRRIARETGAAITAAGVPVLSPRMGPQRVATVLDLVQDCAAADGGVLSERRTVPGLEYRARHLLYSPTVRLPLDARAVEGGRISSEIAHPFAPVLEDTRLRNAVTVSRPEGSSETAEDAASIAAAGRRPGSTEINLASDDDLPGQAHWRLALGSWPGLRYPAVTTDLVMAPQRTDDWLSAAAGTRAVVTGLPPQHPGDADLLLEHLTERITPHSHSVTATCSPAGPYLVGVVTPEEGEDRDAPHHVDTDGSILAEPVGREEETLLVAATAGPRWVVTGGPESDPADVPLDLLVGGELVTARHIGPPAVPEFAPVTSVARVETPTTAHAAPALVAPQDGTYLISAWGTWGASGPGLHTLPAGTTLAGRSTGQYSTLTDGVQLVAAGTVPPRVATFSAPDRYAAVSIAMAYPTLLDYKFAVSNTGSATMTTIALPAGARLLVLYMWDEDRDGTQPEPGGGAGWQRLADTGAVQGSSRITVWTRTSVAGGVETVDLPRGIADVHGRLYAMAPPEATGPQPVTVTRGVGGVRLAHPAGAQVRLARPMITAL</sequence>
<dbReference type="EMBL" id="JAAVJC010000018">
    <property type="protein sequence ID" value="NJQ14230.1"/>
    <property type="molecule type" value="Genomic_DNA"/>
</dbReference>
<reference evidence="2 3" key="1">
    <citation type="submission" date="2020-03" db="EMBL/GenBank/DDBJ databases">
        <title>Draft genome of Streptomyces sp. ventii, isolated from the Axial Seamount in the Pacific Ocean, and resequencing of the two type strains Streptomyces lonarensis strain NCL 716 and Streptomyces bohaiensis strain 11A07.</title>
        <authorList>
            <person name="Loughran R.M."/>
            <person name="Pfannmuller K.M."/>
            <person name="Wasson B.J."/>
            <person name="Deadmond M.C."/>
            <person name="Paddock B.E."/>
            <person name="Koyack M.J."/>
            <person name="Gallegos D.A."/>
            <person name="Mitchell E.A."/>
            <person name="Ushijima B."/>
            <person name="Saw J.H."/>
            <person name="Mcphail K.L."/>
            <person name="Videau P."/>
        </authorList>
    </citation>
    <scope>NUCLEOTIDE SEQUENCE [LARGE SCALE GENOMIC DNA]</scope>
    <source>
        <strain evidence="2 3">11A07</strain>
    </source>
</reference>
<comment type="caution">
    <text evidence="2">The sequence shown here is derived from an EMBL/GenBank/DDBJ whole genome shotgun (WGS) entry which is preliminary data.</text>
</comment>
<evidence type="ECO:0000313" key="3">
    <source>
        <dbReference type="Proteomes" id="UP000727056"/>
    </source>
</evidence>
<evidence type="ECO:0000313" key="2">
    <source>
        <dbReference type="EMBL" id="NJQ14230.1"/>
    </source>
</evidence>
<protein>
    <submittedName>
        <fullName evidence="2">Uncharacterized protein</fullName>
    </submittedName>
</protein>
<proteinExistence type="predicted"/>
<evidence type="ECO:0000256" key="1">
    <source>
        <dbReference type="SAM" id="MobiDB-lite"/>
    </source>
</evidence>
<dbReference type="Proteomes" id="UP000727056">
    <property type="component" value="Unassembled WGS sequence"/>
</dbReference>
<keyword evidence="3" id="KW-1185">Reference proteome</keyword>
<gene>
    <name evidence="2" type="ORF">HCN52_04575</name>
</gene>
<dbReference type="RefSeq" id="WP_168087062.1">
    <property type="nucleotide sequence ID" value="NZ_BHZH01000098.1"/>
</dbReference>